<organism evidence="1">
    <name type="scientific">uncultured Sphingobacteriia bacterium</name>
    <dbReference type="NCBI Taxonomy" id="246143"/>
    <lineage>
        <taxon>Bacteria</taxon>
        <taxon>Pseudomonadati</taxon>
        <taxon>Bacteroidota</taxon>
        <taxon>Sphingobacteriia</taxon>
        <taxon>environmental samples</taxon>
    </lineage>
</organism>
<evidence type="ECO:0008006" key="2">
    <source>
        <dbReference type="Google" id="ProtNLM"/>
    </source>
</evidence>
<sequence length="53" mass="6264">MLHRYKKKATTQMSGRFSKYKLSLKYNLIMNVDLLGLQIWIVNVSNFIIKSQT</sequence>
<reference evidence="1" key="2">
    <citation type="journal article" date="2012" name="Environ. Microbiol.">
        <title>Genomic content of uncultured Bacteroidetes from contrasting oceanic provinces in the North Atlantic Ocean.</title>
        <authorList>
            <person name="Gomez-Pereira P.R."/>
            <person name="Schuler M."/>
            <person name="Fuchs B.M."/>
            <person name="Bennke C."/>
            <person name="Teeling H."/>
            <person name="Waldmann J."/>
            <person name="Richter M."/>
            <person name="Barbe V."/>
            <person name="Bataille E."/>
            <person name="Glockner F.O."/>
            <person name="Amann R."/>
        </authorList>
    </citation>
    <scope>NUCLEOTIDE SEQUENCE</scope>
</reference>
<name>F4MLZ4_9BACT</name>
<reference evidence="1" key="1">
    <citation type="submission" date="2010-05" db="EMBL/GenBank/DDBJ databases">
        <authorList>
            <person name="Genoscope - CEA"/>
        </authorList>
    </citation>
    <scope>NUCLEOTIDE SEQUENCE</scope>
</reference>
<evidence type="ECO:0000313" key="1">
    <source>
        <dbReference type="EMBL" id="CBL87169.1"/>
    </source>
</evidence>
<gene>
    <name evidence="1" type="ORF">S3_858_0020</name>
</gene>
<dbReference type="EMBL" id="FQ032810">
    <property type="protein sequence ID" value="CBL87169.1"/>
    <property type="molecule type" value="Genomic_DNA"/>
</dbReference>
<protein>
    <recommendedName>
        <fullName evidence="2">Transposase</fullName>
    </recommendedName>
</protein>
<dbReference type="AlphaFoldDB" id="F4MLZ4"/>
<accession>F4MLZ4</accession>
<proteinExistence type="predicted"/>